<comment type="caution">
    <text evidence="1">The sequence shown here is derived from an EMBL/GenBank/DDBJ whole genome shotgun (WGS) entry which is preliminary data.</text>
</comment>
<evidence type="ECO:0000313" key="1">
    <source>
        <dbReference type="EMBL" id="GCC38771.1"/>
    </source>
</evidence>
<sequence>MLTWTSCLTPSWSVSLQVVYEAGLSLRNVFLFISCLSSIHIARTYVLLPRSHIPYPLPDGYTYGTSEQREAGAGRR</sequence>
<keyword evidence="2" id="KW-1185">Reference proteome</keyword>
<accession>A0A401T7X3</accession>
<organism evidence="1 2">
    <name type="scientific">Chiloscyllium punctatum</name>
    <name type="common">Brownbanded bambooshark</name>
    <name type="synonym">Hemiscyllium punctatum</name>
    <dbReference type="NCBI Taxonomy" id="137246"/>
    <lineage>
        <taxon>Eukaryota</taxon>
        <taxon>Metazoa</taxon>
        <taxon>Chordata</taxon>
        <taxon>Craniata</taxon>
        <taxon>Vertebrata</taxon>
        <taxon>Chondrichthyes</taxon>
        <taxon>Elasmobranchii</taxon>
        <taxon>Galeomorphii</taxon>
        <taxon>Galeoidea</taxon>
        <taxon>Orectolobiformes</taxon>
        <taxon>Hemiscylliidae</taxon>
        <taxon>Chiloscyllium</taxon>
    </lineage>
</organism>
<proteinExistence type="predicted"/>
<dbReference type="EMBL" id="BEZZ01018867">
    <property type="protein sequence ID" value="GCC38771.1"/>
    <property type="molecule type" value="Genomic_DNA"/>
</dbReference>
<dbReference type="STRING" id="137246.A0A401T7X3"/>
<dbReference type="InterPro" id="IPR027197">
    <property type="entry name" value="SLC43A3"/>
</dbReference>
<dbReference type="PANTHER" id="PTHR20765">
    <property type="entry name" value="SOLUTE CARRIER FAMILY 43 MEMBER 3-RELATED"/>
    <property type="match status" value="1"/>
</dbReference>
<dbReference type="PANTHER" id="PTHR20765:SF1">
    <property type="entry name" value="EQUILIBRATIVE NUCLEOBASE TRANSPORTER 1"/>
    <property type="match status" value="1"/>
</dbReference>
<reference evidence="1 2" key="1">
    <citation type="journal article" date="2018" name="Nat. Ecol. Evol.">
        <title>Shark genomes provide insights into elasmobranch evolution and the origin of vertebrates.</title>
        <authorList>
            <person name="Hara Y"/>
            <person name="Yamaguchi K"/>
            <person name="Onimaru K"/>
            <person name="Kadota M"/>
            <person name="Koyanagi M"/>
            <person name="Keeley SD"/>
            <person name="Tatsumi K"/>
            <person name="Tanaka K"/>
            <person name="Motone F"/>
            <person name="Kageyama Y"/>
            <person name="Nozu R"/>
            <person name="Adachi N"/>
            <person name="Nishimura O"/>
            <person name="Nakagawa R"/>
            <person name="Tanegashima C"/>
            <person name="Kiyatake I"/>
            <person name="Matsumoto R"/>
            <person name="Murakumo K"/>
            <person name="Nishida K"/>
            <person name="Terakita A"/>
            <person name="Kuratani S"/>
            <person name="Sato K"/>
            <person name="Hyodo S Kuraku.S."/>
        </authorList>
    </citation>
    <scope>NUCLEOTIDE SEQUENCE [LARGE SCALE GENOMIC DNA]</scope>
</reference>
<dbReference type="OrthoDB" id="330047at2759"/>
<gene>
    <name evidence="1" type="ORF">chiPu_0023305</name>
</gene>
<evidence type="ECO:0000313" key="2">
    <source>
        <dbReference type="Proteomes" id="UP000287033"/>
    </source>
</evidence>
<dbReference type="AlphaFoldDB" id="A0A401T7X3"/>
<name>A0A401T7X3_CHIPU</name>
<dbReference type="Proteomes" id="UP000287033">
    <property type="component" value="Unassembled WGS sequence"/>
</dbReference>
<protein>
    <submittedName>
        <fullName evidence="1">Uncharacterized protein</fullName>
    </submittedName>
</protein>